<dbReference type="PROSITE" id="PS50835">
    <property type="entry name" value="IG_LIKE"/>
    <property type="match status" value="1"/>
</dbReference>
<evidence type="ECO:0000313" key="6">
    <source>
        <dbReference type="Proteomes" id="UP000030742"/>
    </source>
</evidence>
<reference evidence="5 6" key="1">
    <citation type="journal article" date="2013" name="Genome Biol.">
        <title>Draft genome of the mountain pine beetle, Dendroctonus ponderosae Hopkins, a major forest pest.</title>
        <authorList>
            <person name="Keeling C.I."/>
            <person name="Yuen M.M."/>
            <person name="Liao N.Y."/>
            <person name="Docking T.R."/>
            <person name="Chan S.K."/>
            <person name="Taylor G.A."/>
            <person name="Palmquist D.L."/>
            <person name="Jackman S.D."/>
            <person name="Nguyen A."/>
            <person name="Li M."/>
            <person name="Henderson H."/>
            <person name="Janes J.K."/>
            <person name="Zhao Y."/>
            <person name="Pandoh P."/>
            <person name="Moore R."/>
            <person name="Sperling F.A."/>
            <person name="Huber D.P."/>
            <person name="Birol I."/>
            <person name="Jones S.J."/>
            <person name="Bohlmann J."/>
        </authorList>
    </citation>
    <scope>NUCLEOTIDE SEQUENCE</scope>
</reference>
<keyword evidence="2" id="KW-1015">Disulfide bond</keyword>
<dbReference type="FunFam" id="2.60.40.10:FF:000189">
    <property type="entry name" value="Neogenin isoform 3"/>
    <property type="match status" value="1"/>
</dbReference>
<dbReference type="Proteomes" id="UP000030742">
    <property type="component" value="Unassembled WGS sequence"/>
</dbReference>
<dbReference type="SMART" id="SM00409">
    <property type="entry name" value="IG"/>
    <property type="match status" value="1"/>
</dbReference>
<evidence type="ECO:0000313" key="5">
    <source>
        <dbReference type="EMBL" id="ERL84779.1"/>
    </source>
</evidence>
<dbReference type="GO" id="GO:0030424">
    <property type="term" value="C:axon"/>
    <property type="evidence" value="ECO:0007669"/>
    <property type="project" value="TreeGrafter"/>
</dbReference>
<dbReference type="STRING" id="77166.U4TTC4"/>
<evidence type="ECO:0000259" key="4">
    <source>
        <dbReference type="PROSITE" id="PS50835"/>
    </source>
</evidence>
<dbReference type="InterPro" id="IPR003598">
    <property type="entry name" value="Ig_sub2"/>
</dbReference>
<accession>U4TTC4</accession>
<dbReference type="PANTHER" id="PTHR10075:SF100">
    <property type="entry name" value="FASCICLIN-2"/>
    <property type="match status" value="1"/>
</dbReference>
<dbReference type="GO" id="GO:0007411">
    <property type="term" value="P:axon guidance"/>
    <property type="evidence" value="ECO:0007669"/>
    <property type="project" value="TreeGrafter"/>
</dbReference>
<dbReference type="GO" id="GO:0005886">
    <property type="term" value="C:plasma membrane"/>
    <property type="evidence" value="ECO:0007669"/>
    <property type="project" value="TreeGrafter"/>
</dbReference>
<dbReference type="InterPro" id="IPR036179">
    <property type="entry name" value="Ig-like_dom_sf"/>
</dbReference>
<gene>
    <name evidence="5" type="ORF">D910_02204</name>
</gene>
<dbReference type="Pfam" id="PF07679">
    <property type="entry name" value="I-set"/>
    <property type="match status" value="1"/>
</dbReference>
<proteinExistence type="predicted"/>
<dbReference type="AlphaFoldDB" id="U4TTC4"/>
<dbReference type="SUPFAM" id="SSF48726">
    <property type="entry name" value="Immunoglobulin"/>
    <property type="match status" value="1"/>
</dbReference>
<dbReference type="Gene3D" id="2.60.40.10">
    <property type="entry name" value="Immunoglobulins"/>
    <property type="match status" value="1"/>
</dbReference>
<dbReference type="EMBL" id="KB631624">
    <property type="protein sequence ID" value="ERL84779.1"/>
    <property type="molecule type" value="Genomic_DNA"/>
</dbReference>
<dbReference type="PANTHER" id="PTHR10075">
    <property type="entry name" value="BASIGIN RELATED"/>
    <property type="match status" value="1"/>
</dbReference>
<keyword evidence="1" id="KW-0677">Repeat</keyword>
<sequence length="139" mass="15597">MSTLLAIMQSFPIIRDEFRLEPQNGRVAAGEDFIMECSPPRGTPEPQVFWRKDGQTLELGARLKLVDGMNLAITDAKPADDGRYQCVARNTAGLRESSVAILTIYGRAPTPASSRLRPEAWDAHMHFEFDIFLLVRVHL</sequence>
<evidence type="ECO:0000256" key="3">
    <source>
        <dbReference type="ARBA" id="ARBA00023319"/>
    </source>
</evidence>
<dbReference type="SMART" id="SM00408">
    <property type="entry name" value="IGc2"/>
    <property type="match status" value="1"/>
</dbReference>
<dbReference type="InterPro" id="IPR013783">
    <property type="entry name" value="Ig-like_fold"/>
</dbReference>
<name>U4TTC4_DENPD</name>
<protein>
    <recommendedName>
        <fullName evidence="4">Ig-like domain-containing protein</fullName>
    </recommendedName>
</protein>
<dbReference type="GO" id="GO:0007156">
    <property type="term" value="P:homophilic cell adhesion via plasma membrane adhesion molecules"/>
    <property type="evidence" value="ECO:0007669"/>
    <property type="project" value="TreeGrafter"/>
</dbReference>
<keyword evidence="3" id="KW-0393">Immunoglobulin domain</keyword>
<evidence type="ECO:0000256" key="1">
    <source>
        <dbReference type="ARBA" id="ARBA00022737"/>
    </source>
</evidence>
<feature type="domain" description="Ig-like" evidence="4">
    <location>
        <begin position="12"/>
        <end position="100"/>
    </location>
</feature>
<dbReference type="GO" id="GO:0070593">
    <property type="term" value="P:dendrite self-avoidance"/>
    <property type="evidence" value="ECO:0007669"/>
    <property type="project" value="TreeGrafter"/>
</dbReference>
<dbReference type="InterPro" id="IPR003599">
    <property type="entry name" value="Ig_sub"/>
</dbReference>
<dbReference type="InterPro" id="IPR007110">
    <property type="entry name" value="Ig-like_dom"/>
</dbReference>
<dbReference type="GO" id="GO:0098632">
    <property type="term" value="F:cell-cell adhesion mediator activity"/>
    <property type="evidence" value="ECO:0007669"/>
    <property type="project" value="TreeGrafter"/>
</dbReference>
<organism evidence="5 6">
    <name type="scientific">Dendroctonus ponderosae</name>
    <name type="common">Mountain pine beetle</name>
    <dbReference type="NCBI Taxonomy" id="77166"/>
    <lineage>
        <taxon>Eukaryota</taxon>
        <taxon>Metazoa</taxon>
        <taxon>Ecdysozoa</taxon>
        <taxon>Arthropoda</taxon>
        <taxon>Hexapoda</taxon>
        <taxon>Insecta</taxon>
        <taxon>Pterygota</taxon>
        <taxon>Neoptera</taxon>
        <taxon>Endopterygota</taxon>
        <taxon>Coleoptera</taxon>
        <taxon>Polyphaga</taxon>
        <taxon>Cucujiformia</taxon>
        <taxon>Curculionidae</taxon>
        <taxon>Scolytinae</taxon>
        <taxon>Dendroctonus</taxon>
    </lineage>
</organism>
<evidence type="ECO:0000256" key="2">
    <source>
        <dbReference type="ARBA" id="ARBA00023157"/>
    </source>
</evidence>
<dbReference type="InterPro" id="IPR013098">
    <property type="entry name" value="Ig_I-set"/>
</dbReference>